<evidence type="ECO:0000313" key="2">
    <source>
        <dbReference type="Proteomes" id="UP000515126"/>
    </source>
</evidence>
<keyword evidence="2" id="KW-1185">Reference proteome</keyword>
<accession>A0A6P5P5L1</accession>
<evidence type="ECO:0000256" key="1">
    <source>
        <dbReference type="SAM" id="SignalP"/>
    </source>
</evidence>
<name>A0A6P5P5L1_MUSCR</name>
<dbReference type="RefSeq" id="XP_021010129.1">
    <property type="nucleotide sequence ID" value="XM_021154470.1"/>
</dbReference>
<reference evidence="3" key="1">
    <citation type="submission" date="2025-08" db="UniProtKB">
        <authorList>
            <consortium name="RefSeq"/>
        </authorList>
    </citation>
    <scope>IDENTIFICATION</scope>
</reference>
<keyword evidence="1" id="KW-0732">Signal</keyword>
<dbReference type="GeneID" id="110288007"/>
<sequence>MVLPCSLWLLSVCLLSWCCDAVLPVALDTESESVPKPPVLKIAIEITGIVVSMKNSNETPKSGTYGQSLQDGKNKMKDVEKEVLDACSQLCQSLARNPKLQHGYIVRAHFKEHQLLCCS</sequence>
<dbReference type="KEGG" id="mcal:110288007"/>
<dbReference type="Proteomes" id="UP000515126">
    <property type="component" value="Unplaced"/>
</dbReference>
<organism evidence="2 3">
    <name type="scientific">Mus caroli</name>
    <name type="common">Ryukyu mouse</name>
    <name type="synonym">Ricefield mouse</name>
    <dbReference type="NCBI Taxonomy" id="10089"/>
    <lineage>
        <taxon>Eukaryota</taxon>
        <taxon>Metazoa</taxon>
        <taxon>Chordata</taxon>
        <taxon>Craniata</taxon>
        <taxon>Vertebrata</taxon>
        <taxon>Euteleostomi</taxon>
        <taxon>Mammalia</taxon>
        <taxon>Eutheria</taxon>
        <taxon>Euarchontoglires</taxon>
        <taxon>Glires</taxon>
        <taxon>Rodentia</taxon>
        <taxon>Myomorpha</taxon>
        <taxon>Muroidea</taxon>
        <taxon>Muridae</taxon>
        <taxon>Murinae</taxon>
        <taxon>Mus</taxon>
        <taxon>Mus</taxon>
    </lineage>
</organism>
<evidence type="ECO:0000313" key="3">
    <source>
        <dbReference type="RefSeq" id="XP_021010129.1"/>
    </source>
</evidence>
<proteinExistence type="predicted"/>
<feature type="chain" id="PRO_5028184230" evidence="1">
    <location>
        <begin position="22"/>
        <end position="119"/>
    </location>
</feature>
<gene>
    <name evidence="3" type="primary">LOC110288007</name>
</gene>
<protein>
    <submittedName>
        <fullName evidence="3">Palmitoyl-protein thioesterase 1-like</fullName>
    </submittedName>
</protein>
<feature type="signal peptide" evidence="1">
    <location>
        <begin position="1"/>
        <end position="21"/>
    </location>
</feature>
<dbReference type="AlphaFoldDB" id="A0A6P5P5L1"/>